<evidence type="ECO:0000313" key="2">
    <source>
        <dbReference type="EMBL" id="PNG23869.1"/>
    </source>
</evidence>
<organism evidence="2 3">
    <name type="scientific">Streptomyces cahuitamycinicus</name>
    <dbReference type="NCBI Taxonomy" id="2070367"/>
    <lineage>
        <taxon>Bacteria</taxon>
        <taxon>Bacillati</taxon>
        <taxon>Actinomycetota</taxon>
        <taxon>Actinomycetes</taxon>
        <taxon>Kitasatosporales</taxon>
        <taxon>Streptomycetaceae</taxon>
        <taxon>Streptomyces</taxon>
    </lineage>
</organism>
<protein>
    <submittedName>
        <fullName evidence="2">Uncharacterized protein</fullName>
    </submittedName>
</protein>
<sequence length="136" mass="15055">MSGAGAKLGVGTHFRLDGETVEVVDFAILATGMEVILKDGRSRLARMSVRELLTSDRAELIHDRTGPSSSDSEDLAAVVLNRLTKHEKKEVLERAEHVREMVTGYRSGSEHLARPDEPRPQYAPTLPLKARYEACE</sequence>
<proteinExistence type="predicted"/>
<keyword evidence="3" id="KW-1185">Reference proteome</keyword>
<dbReference type="EMBL" id="POUC01000005">
    <property type="protein sequence ID" value="PNG23869.1"/>
    <property type="molecule type" value="Genomic_DNA"/>
</dbReference>
<comment type="caution">
    <text evidence="2">The sequence shown here is derived from an EMBL/GenBank/DDBJ whole genome shotgun (WGS) entry which is preliminary data.</text>
</comment>
<evidence type="ECO:0000256" key="1">
    <source>
        <dbReference type="SAM" id="MobiDB-lite"/>
    </source>
</evidence>
<feature type="region of interest" description="Disordered" evidence="1">
    <location>
        <begin position="103"/>
        <end position="136"/>
    </location>
</feature>
<dbReference type="RefSeq" id="WP_102907188.1">
    <property type="nucleotide sequence ID" value="NZ_POUC01000005.1"/>
</dbReference>
<dbReference type="OrthoDB" id="52928at2"/>
<dbReference type="Proteomes" id="UP000235943">
    <property type="component" value="Unassembled WGS sequence"/>
</dbReference>
<dbReference type="AlphaFoldDB" id="A0A2N8TY14"/>
<accession>A0A2N8TY14</accession>
<feature type="compositionally biased region" description="Basic and acidic residues" evidence="1">
    <location>
        <begin position="108"/>
        <end position="119"/>
    </location>
</feature>
<reference evidence="2 3" key="1">
    <citation type="submission" date="2018-01" db="EMBL/GenBank/DDBJ databases">
        <title>Draft genome sequence of Streptomyces sp. 13K301.</title>
        <authorList>
            <person name="Sahin N."/>
            <person name="Saygin H."/>
            <person name="Ay H."/>
        </authorList>
    </citation>
    <scope>NUCLEOTIDE SEQUENCE [LARGE SCALE GENOMIC DNA]</scope>
    <source>
        <strain evidence="2 3">13K301</strain>
    </source>
</reference>
<name>A0A2N8TY14_9ACTN</name>
<evidence type="ECO:0000313" key="3">
    <source>
        <dbReference type="Proteomes" id="UP000235943"/>
    </source>
</evidence>
<gene>
    <name evidence="2" type="ORF">C1J00_01395</name>
</gene>